<comment type="caution">
    <text evidence="7">The sequence shown here is derived from an EMBL/GenBank/DDBJ whole genome shotgun (WGS) entry which is preliminary data.</text>
</comment>
<keyword evidence="4" id="KW-0498">Mitosis</keyword>
<evidence type="ECO:0000313" key="7">
    <source>
        <dbReference type="EMBL" id="KAK0407390.1"/>
    </source>
</evidence>
<dbReference type="GO" id="GO:0060236">
    <property type="term" value="P:regulation of mitotic spindle organization"/>
    <property type="evidence" value="ECO:0007669"/>
    <property type="project" value="TreeGrafter"/>
</dbReference>
<evidence type="ECO:0000313" key="8">
    <source>
        <dbReference type="Proteomes" id="UP001175271"/>
    </source>
</evidence>
<evidence type="ECO:0000256" key="6">
    <source>
        <dbReference type="SAM" id="MobiDB-lite"/>
    </source>
</evidence>
<dbReference type="PANTHER" id="PTHR14728:SF2">
    <property type="entry name" value="PROTEIN AURORA BOREALIS"/>
    <property type="match status" value="1"/>
</dbReference>
<feature type="region of interest" description="Disordered" evidence="6">
    <location>
        <begin position="28"/>
        <end position="54"/>
    </location>
</feature>
<dbReference type="PANTHER" id="PTHR14728">
    <property type="entry name" value="PROTEIN AURORA BOREALIS"/>
    <property type="match status" value="1"/>
</dbReference>
<dbReference type="GO" id="GO:0007088">
    <property type="term" value="P:regulation of mitotic nuclear division"/>
    <property type="evidence" value="ECO:0007669"/>
    <property type="project" value="TreeGrafter"/>
</dbReference>
<dbReference type="Pfam" id="PF15280">
    <property type="entry name" value="BORA_N"/>
    <property type="match status" value="2"/>
</dbReference>
<dbReference type="Proteomes" id="UP001175271">
    <property type="component" value="Unassembled WGS sequence"/>
</dbReference>
<name>A0AA39LS61_9BILA</name>
<dbReference type="GO" id="GO:0005737">
    <property type="term" value="C:cytoplasm"/>
    <property type="evidence" value="ECO:0007669"/>
    <property type="project" value="TreeGrafter"/>
</dbReference>
<evidence type="ECO:0000256" key="1">
    <source>
        <dbReference type="ARBA" id="ARBA00010963"/>
    </source>
</evidence>
<evidence type="ECO:0000256" key="3">
    <source>
        <dbReference type="ARBA" id="ARBA00022618"/>
    </source>
</evidence>
<evidence type="ECO:0000256" key="4">
    <source>
        <dbReference type="ARBA" id="ARBA00022776"/>
    </source>
</evidence>
<reference evidence="7" key="1">
    <citation type="submission" date="2023-06" db="EMBL/GenBank/DDBJ databases">
        <title>Genomic analysis of the entomopathogenic nematode Steinernema hermaphroditum.</title>
        <authorList>
            <person name="Schwarz E.M."/>
            <person name="Heppert J.K."/>
            <person name="Baniya A."/>
            <person name="Schwartz H.T."/>
            <person name="Tan C.-H."/>
            <person name="Antoshechkin I."/>
            <person name="Sternberg P.W."/>
            <person name="Goodrich-Blair H."/>
            <person name="Dillman A.R."/>
        </authorList>
    </citation>
    <scope>NUCLEOTIDE SEQUENCE</scope>
    <source>
        <strain evidence="7">PS9179</strain>
        <tissue evidence="7">Whole animal</tissue>
    </source>
</reference>
<comment type="similarity">
    <text evidence="1">Belongs to the BORA family.</text>
</comment>
<proteinExistence type="inferred from homology"/>
<protein>
    <recommendedName>
        <fullName evidence="2">Protein aurora borealis</fullName>
    </recommendedName>
</protein>
<feature type="region of interest" description="Disordered" evidence="6">
    <location>
        <begin position="241"/>
        <end position="274"/>
    </location>
</feature>
<keyword evidence="5" id="KW-0131">Cell cycle</keyword>
<evidence type="ECO:0000256" key="5">
    <source>
        <dbReference type="ARBA" id="ARBA00023306"/>
    </source>
</evidence>
<dbReference type="EMBL" id="JAUCMV010000004">
    <property type="protein sequence ID" value="KAK0407390.1"/>
    <property type="molecule type" value="Genomic_DNA"/>
</dbReference>
<dbReference type="GO" id="GO:0005634">
    <property type="term" value="C:nucleus"/>
    <property type="evidence" value="ECO:0007669"/>
    <property type="project" value="TreeGrafter"/>
</dbReference>
<sequence>MTNNTSAEDRYLKNLSTNLVTPGLFRKSKSKLLQTPSSSNDNMGTPRRSVPHTPQGFRWSIEHMAVMCPADIDENAQSNDCPFDDASDADVQKVLDNYWESVHNIMSPDTRKSTRSTTSCASEFDVESSLPGTPVCEGNQRTPKRNILRTPKSALFCTPKSALPRTPQSSSLRTPQSVFRWTIEEMAANCPADIDETEQSQLCPFDDADGDDVQRALDDYWDGAHNVMSPGIRRFMPSPGLSPINRNGAHSAMSPEVRRFMPSPDLSPIKPDDD</sequence>
<accession>A0AA39LS61</accession>
<keyword evidence="3" id="KW-0132">Cell division</keyword>
<gene>
    <name evidence="7" type="ORF">QR680_019173</name>
</gene>
<feature type="compositionally biased region" description="Polar residues" evidence="6">
    <location>
        <begin position="31"/>
        <end position="43"/>
    </location>
</feature>
<evidence type="ECO:0000256" key="2">
    <source>
        <dbReference type="ARBA" id="ARBA00020055"/>
    </source>
</evidence>
<dbReference type="InterPro" id="IPR023252">
    <property type="entry name" value="Aurora_borealis_protein"/>
</dbReference>
<keyword evidence="8" id="KW-1185">Reference proteome</keyword>
<dbReference type="GO" id="GO:0051301">
    <property type="term" value="P:cell division"/>
    <property type="evidence" value="ECO:0007669"/>
    <property type="project" value="UniProtKB-KW"/>
</dbReference>
<organism evidence="7 8">
    <name type="scientific">Steinernema hermaphroditum</name>
    <dbReference type="NCBI Taxonomy" id="289476"/>
    <lineage>
        <taxon>Eukaryota</taxon>
        <taxon>Metazoa</taxon>
        <taxon>Ecdysozoa</taxon>
        <taxon>Nematoda</taxon>
        <taxon>Chromadorea</taxon>
        <taxon>Rhabditida</taxon>
        <taxon>Tylenchina</taxon>
        <taxon>Panagrolaimomorpha</taxon>
        <taxon>Strongyloidoidea</taxon>
        <taxon>Steinernematidae</taxon>
        <taxon>Steinernema</taxon>
    </lineage>
</organism>
<feature type="region of interest" description="Disordered" evidence="6">
    <location>
        <begin position="123"/>
        <end position="142"/>
    </location>
</feature>
<dbReference type="AlphaFoldDB" id="A0AA39LS61"/>
<dbReference type="GO" id="GO:0019901">
    <property type="term" value="F:protein kinase binding"/>
    <property type="evidence" value="ECO:0007669"/>
    <property type="project" value="TreeGrafter"/>
</dbReference>